<accession>A0A9N7TYR7</accession>
<protein>
    <submittedName>
        <fullName evidence="2">Uncharacterized protein</fullName>
    </submittedName>
</protein>
<organism evidence="2 3">
    <name type="scientific">Pleuronectes platessa</name>
    <name type="common">European plaice</name>
    <dbReference type="NCBI Taxonomy" id="8262"/>
    <lineage>
        <taxon>Eukaryota</taxon>
        <taxon>Metazoa</taxon>
        <taxon>Chordata</taxon>
        <taxon>Craniata</taxon>
        <taxon>Vertebrata</taxon>
        <taxon>Euteleostomi</taxon>
        <taxon>Actinopterygii</taxon>
        <taxon>Neopterygii</taxon>
        <taxon>Teleostei</taxon>
        <taxon>Neoteleostei</taxon>
        <taxon>Acanthomorphata</taxon>
        <taxon>Carangaria</taxon>
        <taxon>Pleuronectiformes</taxon>
        <taxon>Pleuronectoidei</taxon>
        <taxon>Pleuronectidae</taxon>
        <taxon>Pleuronectes</taxon>
    </lineage>
</organism>
<sequence length="151" mass="16605">MHSDGIEGWREEEEEWSTEAAWRWLTAAGRARITGRKALHYVLLFRYNHRAAITPLRHRGPATDTRIDAPETRGSCKTINNTINQRGPVDAIADLNEQFLQEWRSAPGAPGSAQPPPPLPASLGYSAPARRRAAAQGRVRVKSSQCGLLGG</sequence>
<evidence type="ECO:0000256" key="1">
    <source>
        <dbReference type="SAM" id="MobiDB-lite"/>
    </source>
</evidence>
<feature type="region of interest" description="Disordered" evidence="1">
    <location>
        <begin position="105"/>
        <end position="151"/>
    </location>
</feature>
<proteinExistence type="predicted"/>
<keyword evidence="3" id="KW-1185">Reference proteome</keyword>
<evidence type="ECO:0000313" key="3">
    <source>
        <dbReference type="Proteomes" id="UP001153269"/>
    </source>
</evidence>
<gene>
    <name evidence="2" type="ORF">PLEPLA_LOCUS9075</name>
</gene>
<dbReference type="AlphaFoldDB" id="A0A9N7TYR7"/>
<evidence type="ECO:0000313" key="2">
    <source>
        <dbReference type="EMBL" id="CAB1421193.1"/>
    </source>
</evidence>
<name>A0A9N7TYR7_PLEPL</name>
<dbReference type="EMBL" id="CADEAL010000510">
    <property type="protein sequence ID" value="CAB1421193.1"/>
    <property type="molecule type" value="Genomic_DNA"/>
</dbReference>
<feature type="compositionally biased region" description="Low complexity" evidence="1">
    <location>
        <begin position="121"/>
        <end position="138"/>
    </location>
</feature>
<dbReference type="Proteomes" id="UP001153269">
    <property type="component" value="Unassembled WGS sequence"/>
</dbReference>
<reference evidence="2" key="1">
    <citation type="submission" date="2020-03" db="EMBL/GenBank/DDBJ databases">
        <authorList>
            <person name="Weist P."/>
        </authorList>
    </citation>
    <scope>NUCLEOTIDE SEQUENCE</scope>
</reference>
<comment type="caution">
    <text evidence="2">The sequence shown here is derived from an EMBL/GenBank/DDBJ whole genome shotgun (WGS) entry which is preliminary data.</text>
</comment>
<feature type="compositionally biased region" description="Polar residues" evidence="1">
    <location>
        <begin position="142"/>
        <end position="151"/>
    </location>
</feature>